<dbReference type="SUPFAM" id="SSF47781">
    <property type="entry name" value="RuvA domain 2-like"/>
    <property type="match status" value="1"/>
</dbReference>
<dbReference type="FunFam" id="1.10.150.20:FF:000007">
    <property type="entry name" value="DNA ligase"/>
    <property type="match status" value="1"/>
</dbReference>
<feature type="domain" description="BRCT" evidence="15">
    <location>
        <begin position="576"/>
        <end position="656"/>
    </location>
</feature>
<dbReference type="Pfam" id="PF14520">
    <property type="entry name" value="HHH_5"/>
    <property type="match status" value="1"/>
</dbReference>
<comment type="cofactor">
    <cofactor evidence="14">
        <name>Mg(2+)</name>
        <dbReference type="ChEBI" id="CHEBI:18420"/>
    </cofactor>
    <cofactor evidence="14">
        <name>Mn(2+)</name>
        <dbReference type="ChEBI" id="CHEBI:29035"/>
    </cofactor>
</comment>
<dbReference type="GO" id="GO:0006281">
    <property type="term" value="P:DNA repair"/>
    <property type="evidence" value="ECO:0007669"/>
    <property type="project" value="UniProtKB-KW"/>
</dbReference>
<accession>A0AA90PK39</accession>
<dbReference type="Pfam" id="PF03120">
    <property type="entry name" value="OB_DNA_ligase"/>
    <property type="match status" value="1"/>
</dbReference>
<keyword evidence="7 14" id="KW-0227">DNA damage</keyword>
<name>A0AA90PK39_9HELI</name>
<evidence type="ECO:0000313" key="18">
    <source>
        <dbReference type="Proteomes" id="UP001177258"/>
    </source>
</evidence>
<dbReference type="HAMAP" id="MF_01588">
    <property type="entry name" value="DNA_ligase_A"/>
    <property type="match status" value="1"/>
</dbReference>
<dbReference type="InterPro" id="IPR036420">
    <property type="entry name" value="BRCT_dom_sf"/>
</dbReference>
<dbReference type="InterPro" id="IPR001357">
    <property type="entry name" value="BRCT_dom"/>
</dbReference>
<dbReference type="NCBIfam" id="TIGR00575">
    <property type="entry name" value="dnlj"/>
    <property type="match status" value="1"/>
</dbReference>
<dbReference type="Pfam" id="PF01653">
    <property type="entry name" value="DNA_ligase_aden"/>
    <property type="match status" value="1"/>
</dbReference>
<dbReference type="SUPFAM" id="SSF50249">
    <property type="entry name" value="Nucleic acid-binding proteins"/>
    <property type="match status" value="1"/>
</dbReference>
<evidence type="ECO:0000256" key="1">
    <source>
        <dbReference type="ARBA" id="ARBA00004067"/>
    </source>
</evidence>
<evidence type="ECO:0000256" key="7">
    <source>
        <dbReference type="ARBA" id="ARBA00022763"/>
    </source>
</evidence>
<dbReference type="SUPFAM" id="SSF56091">
    <property type="entry name" value="DNA ligase/mRNA capping enzyme, catalytic domain"/>
    <property type="match status" value="1"/>
</dbReference>
<dbReference type="NCBIfam" id="NF005932">
    <property type="entry name" value="PRK07956.1"/>
    <property type="match status" value="1"/>
</dbReference>
<keyword evidence="10 14" id="KW-0520">NAD</keyword>
<dbReference type="InterPro" id="IPR013839">
    <property type="entry name" value="DNAligase_adenylation"/>
</dbReference>
<feature type="binding site" evidence="14">
    <location>
        <position position="306"/>
    </location>
    <ligand>
        <name>NAD(+)</name>
        <dbReference type="ChEBI" id="CHEBI:57540"/>
    </ligand>
</feature>
<organism evidence="17 18">
    <name type="scientific">Helicobacter cappadocius</name>
    <dbReference type="NCBI Taxonomy" id="3063998"/>
    <lineage>
        <taxon>Bacteria</taxon>
        <taxon>Pseudomonadati</taxon>
        <taxon>Campylobacterota</taxon>
        <taxon>Epsilonproteobacteria</taxon>
        <taxon>Campylobacterales</taxon>
        <taxon>Helicobacteraceae</taxon>
        <taxon>Helicobacter</taxon>
    </lineage>
</organism>
<dbReference type="SMART" id="SM00532">
    <property type="entry name" value="LIGANc"/>
    <property type="match status" value="1"/>
</dbReference>
<evidence type="ECO:0000256" key="11">
    <source>
        <dbReference type="ARBA" id="ARBA00023204"/>
    </source>
</evidence>
<dbReference type="InterPro" id="IPR013840">
    <property type="entry name" value="DNAligase_N"/>
</dbReference>
<dbReference type="EMBL" id="JAUPEV010000002">
    <property type="protein sequence ID" value="MDO7252761.1"/>
    <property type="molecule type" value="Genomic_DNA"/>
</dbReference>
<keyword evidence="9 14" id="KW-0460">Magnesium</keyword>
<evidence type="ECO:0000256" key="3">
    <source>
        <dbReference type="ARBA" id="ARBA00013308"/>
    </source>
</evidence>
<evidence type="ECO:0000313" key="16">
    <source>
        <dbReference type="EMBL" id="MDO7252761.1"/>
    </source>
</evidence>
<reference evidence="16" key="2">
    <citation type="submission" date="2023-07" db="EMBL/GenBank/DDBJ databases">
        <authorList>
            <person name="Aydin F."/>
            <person name="Tarhane S."/>
            <person name="Saticioglu I.B."/>
            <person name="Karakaya E."/>
            <person name="Abay S."/>
            <person name="Guran O."/>
            <person name="Bozkurt E."/>
            <person name="Uzum N."/>
            <person name="Olgun K."/>
            <person name="Jablonski D."/>
        </authorList>
    </citation>
    <scope>NUCLEOTIDE SEQUENCE</scope>
    <source>
        <strain evidence="16">Faydin-H75</strain>
    </source>
</reference>
<evidence type="ECO:0000256" key="8">
    <source>
        <dbReference type="ARBA" id="ARBA00022833"/>
    </source>
</evidence>
<dbReference type="PANTHER" id="PTHR23389:SF9">
    <property type="entry name" value="DNA LIGASE"/>
    <property type="match status" value="1"/>
</dbReference>
<protein>
    <recommendedName>
        <fullName evidence="3 14">DNA ligase</fullName>
        <ecNumber evidence="2 14">6.5.1.2</ecNumber>
    </recommendedName>
    <alternativeName>
        <fullName evidence="14">Polydeoxyribonucleotide synthase [NAD(+)]</fullName>
    </alternativeName>
</protein>
<dbReference type="AlphaFoldDB" id="A0AA90PK39"/>
<dbReference type="InterPro" id="IPR018239">
    <property type="entry name" value="DNA_ligase_AS"/>
</dbReference>
<keyword evidence="11 14" id="KW-0234">DNA repair</keyword>
<evidence type="ECO:0000256" key="9">
    <source>
        <dbReference type="ARBA" id="ARBA00022842"/>
    </source>
</evidence>
<comment type="similarity">
    <text evidence="13 14">Belongs to the NAD-dependent DNA ligase family. LigA subfamily.</text>
</comment>
<dbReference type="Pfam" id="PF12826">
    <property type="entry name" value="HHH_2"/>
    <property type="match status" value="1"/>
</dbReference>
<dbReference type="GO" id="GO:0005829">
    <property type="term" value="C:cytosol"/>
    <property type="evidence" value="ECO:0007669"/>
    <property type="project" value="TreeGrafter"/>
</dbReference>
<reference evidence="17 19" key="1">
    <citation type="submission" date="2023-07" db="EMBL/GenBank/DDBJ databases">
        <title>Unpublished Manusciprt.</title>
        <authorList>
            <person name="Aydin F."/>
            <person name="Tarhane S."/>
            <person name="Saticioglu I.B."/>
            <person name="Karakaya E."/>
            <person name="Abay S."/>
            <person name="Guran O."/>
            <person name="Bozkurt E."/>
            <person name="Uzum N."/>
            <person name="Olgun K."/>
            <person name="Jablonski D."/>
        </authorList>
    </citation>
    <scope>NUCLEOTIDE SEQUENCE</scope>
    <source>
        <strain evidence="19">faydin-H75</strain>
        <strain evidence="17">Faydin-H76</strain>
    </source>
</reference>
<keyword evidence="6 14" id="KW-0479">Metal-binding</keyword>
<dbReference type="SMART" id="SM00292">
    <property type="entry name" value="BRCT"/>
    <property type="match status" value="1"/>
</dbReference>
<evidence type="ECO:0000313" key="19">
    <source>
        <dbReference type="Proteomes" id="UP001240777"/>
    </source>
</evidence>
<evidence type="ECO:0000256" key="5">
    <source>
        <dbReference type="ARBA" id="ARBA00022705"/>
    </source>
</evidence>
<dbReference type="SUPFAM" id="SSF52113">
    <property type="entry name" value="BRCT domain"/>
    <property type="match status" value="1"/>
</dbReference>
<keyword evidence="4 14" id="KW-0436">Ligase</keyword>
<feature type="binding site" evidence="14">
    <location>
        <position position="421"/>
    </location>
    <ligand>
        <name>Zn(2+)</name>
        <dbReference type="ChEBI" id="CHEBI:29105"/>
    </ligand>
</feature>
<comment type="caution">
    <text evidence="14">Lacks conserved residue(s) required for the propagation of feature annotation.</text>
</comment>
<evidence type="ECO:0000256" key="14">
    <source>
        <dbReference type="HAMAP-Rule" id="MF_01588"/>
    </source>
</evidence>
<dbReference type="PROSITE" id="PS50172">
    <property type="entry name" value="BRCT"/>
    <property type="match status" value="1"/>
</dbReference>
<keyword evidence="8 14" id="KW-0862">Zinc</keyword>
<feature type="binding site" evidence="14">
    <location>
        <position position="400"/>
    </location>
    <ligand>
        <name>Zn(2+)</name>
        <dbReference type="ChEBI" id="CHEBI:29105"/>
    </ligand>
</feature>
<proteinExistence type="inferred from homology"/>
<evidence type="ECO:0000256" key="13">
    <source>
        <dbReference type="ARBA" id="ARBA00060881"/>
    </source>
</evidence>
<feature type="binding site" evidence="14">
    <location>
        <begin position="81"/>
        <end position="82"/>
    </location>
    <ligand>
        <name>NAD(+)</name>
        <dbReference type="ChEBI" id="CHEBI:57540"/>
    </ligand>
</feature>
<evidence type="ECO:0000313" key="17">
    <source>
        <dbReference type="EMBL" id="MDP2538629.1"/>
    </source>
</evidence>
<dbReference type="InterPro" id="IPR012340">
    <property type="entry name" value="NA-bd_OB-fold"/>
</dbReference>
<keyword evidence="14" id="KW-0464">Manganese</keyword>
<evidence type="ECO:0000256" key="6">
    <source>
        <dbReference type="ARBA" id="ARBA00022723"/>
    </source>
</evidence>
<evidence type="ECO:0000256" key="10">
    <source>
        <dbReference type="ARBA" id="ARBA00023027"/>
    </source>
</evidence>
<dbReference type="InterPro" id="IPR001679">
    <property type="entry name" value="DNA_ligase"/>
</dbReference>
<dbReference type="Gene3D" id="1.10.150.20">
    <property type="entry name" value="5' to 3' exonuclease, C-terminal subdomain"/>
    <property type="match status" value="2"/>
</dbReference>
<feature type="binding site" evidence="14">
    <location>
        <begin position="32"/>
        <end position="36"/>
    </location>
    <ligand>
        <name>NAD(+)</name>
        <dbReference type="ChEBI" id="CHEBI:57540"/>
    </ligand>
</feature>
<feature type="binding site" evidence="14">
    <location>
        <position position="133"/>
    </location>
    <ligand>
        <name>NAD(+)</name>
        <dbReference type="ChEBI" id="CHEBI:57540"/>
    </ligand>
</feature>
<dbReference type="GO" id="GO:0003677">
    <property type="term" value="F:DNA binding"/>
    <property type="evidence" value="ECO:0007669"/>
    <property type="project" value="InterPro"/>
</dbReference>
<dbReference type="EMBL" id="JAUYZK010000002">
    <property type="protein sequence ID" value="MDP2538629.1"/>
    <property type="molecule type" value="Genomic_DNA"/>
</dbReference>
<dbReference type="Proteomes" id="UP001177258">
    <property type="component" value="Unassembled WGS sequence"/>
</dbReference>
<dbReference type="EC" id="6.5.1.2" evidence="2 14"/>
<keyword evidence="19" id="KW-1185">Reference proteome</keyword>
<dbReference type="FunFam" id="2.40.50.140:FF:000012">
    <property type="entry name" value="DNA ligase"/>
    <property type="match status" value="1"/>
</dbReference>
<dbReference type="Gene3D" id="3.30.470.30">
    <property type="entry name" value="DNA ligase/mRNA capping enzyme"/>
    <property type="match status" value="1"/>
</dbReference>
<evidence type="ECO:0000256" key="2">
    <source>
        <dbReference type="ARBA" id="ARBA00012722"/>
    </source>
</evidence>
<dbReference type="GO" id="GO:0006260">
    <property type="term" value="P:DNA replication"/>
    <property type="evidence" value="ECO:0007669"/>
    <property type="project" value="UniProtKB-KW"/>
</dbReference>
<evidence type="ECO:0000259" key="15">
    <source>
        <dbReference type="PROSITE" id="PS50172"/>
    </source>
</evidence>
<dbReference type="PROSITE" id="PS01055">
    <property type="entry name" value="DNA_LIGASE_N1"/>
    <property type="match status" value="1"/>
</dbReference>
<comment type="catalytic activity">
    <reaction evidence="12 14">
        <text>NAD(+) + (deoxyribonucleotide)n-3'-hydroxyl + 5'-phospho-(deoxyribonucleotide)m = (deoxyribonucleotide)n+m + AMP + beta-nicotinamide D-nucleotide.</text>
        <dbReference type="EC" id="6.5.1.2"/>
    </reaction>
</comment>
<dbReference type="Proteomes" id="UP001240777">
    <property type="component" value="Unassembled WGS sequence"/>
</dbReference>
<dbReference type="CDD" id="cd17748">
    <property type="entry name" value="BRCT_DNA_ligase_like"/>
    <property type="match status" value="1"/>
</dbReference>
<dbReference type="InterPro" id="IPR010994">
    <property type="entry name" value="RuvA_2-like"/>
</dbReference>
<dbReference type="PIRSF" id="PIRSF001604">
    <property type="entry name" value="LigA"/>
    <property type="match status" value="1"/>
</dbReference>
<dbReference type="InterPro" id="IPR004150">
    <property type="entry name" value="NAD_DNA_ligase_OB"/>
</dbReference>
<gene>
    <name evidence="14 17" type="primary">ligA</name>
    <name evidence="16" type="ORF">Q5I04_02350</name>
    <name evidence="17" type="ORF">Q5I06_02355</name>
</gene>
<keyword evidence="5 14" id="KW-0235">DNA replication</keyword>
<dbReference type="GO" id="GO:0003911">
    <property type="term" value="F:DNA ligase (NAD+) activity"/>
    <property type="evidence" value="ECO:0007669"/>
    <property type="project" value="UniProtKB-UniRule"/>
</dbReference>
<dbReference type="Pfam" id="PF00533">
    <property type="entry name" value="BRCT"/>
    <property type="match status" value="1"/>
</dbReference>
<comment type="caution">
    <text evidence="17">The sequence shown here is derived from an EMBL/GenBank/DDBJ whole genome shotgun (WGS) entry which is preliminary data.</text>
</comment>
<dbReference type="CDD" id="cd00114">
    <property type="entry name" value="LIGANc"/>
    <property type="match status" value="1"/>
</dbReference>
<dbReference type="Gene3D" id="1.10.287.610">
    <property type="entry name" value="Helix hairpin bin"/>
    <property type="match status" value="1"/>
</dbReference>
<sequence>MIENFQKYQEITDLVKKMAYHYYVLDDPIATDEEYDTLYHQLKDYEEKNPDKIISTSPTQRVGNKLLEGFEKYKHIERMWSLDDIFEPLKLQEWVNRIYKAYPQAIFTCSPKFDGASLNLYYNNGILQSAATRGDGIEGELVTQNAKTIQSIPLEIPYKNPIEIRGEVVITKEDFEEINKERLKNAESLFANPRNAAAGSLRQLDPKITAKRKLKFVPWGMGKNDFDTGSFYKLLNTILEYGFYKTPFITLCQNIQEIQTLYETLIKKRQDYSIMLDGMVIMVDSLQSQKQMGFTIKSPRYACAYKFPAIEKTSKILSITLQVGRSGVITPVAELQPTEIEGAIISRATLHNYSEIQRKDIKINDTVIIIRSGDVIPKIIKPIVELRDGTQIDIKKPTHCPQCGSEVLIEDIFIRCQNLSCKARVKESIVYFASRKALNIDGLGEKIVDQLFEEKIISNILDLYSIKIEDLLCLQGWQEKKAQNLIESIKSTKNIQLWRLLNALSIEHIGEGASKKLAMSFGRKIFETPAEELSKIDGIGIEMANSIVDFGIVNKDLIEKLFEVIDPKEPEQTIPSHISVFTNKTIVLTGTLSKPREEVSILLESLGAKMTSSVSKNTDLLIYGENAGSKLDKAKSLMVTSINQAELIQLLQKEGIKWE</sequence>
<dbReference type="RefSeq" id="WP_305516601.1">
    <property type="nucleotide sequence ID" value="NZ_JAUPEV010000002.1"/>
</dbReference>
<evidence type="ECO:0000256" key="12">
    <source>
        <dbReference type="ARBA" id="ARBA00034005"/>
    </source>
</evidence>
<dbReference type="InterPro" id="IPR003583">
    <property type="entry name" value="Hlx-hairpin-Hlx_DNA-bd_motif"/>
</dbReference>
<dbReference type="Gene3D" id="3.40.50.10190">
    <property type="entry name" value="BRCT domain"/>
    <property type="match status" value="1"/>
</dbReference>
<dbReference type="PANTHER" id="PTHR23389">
    <property type="entry name" value="CHROMOSOME TRANSMISSION FIDELITY FACTOR 18"/>
    <property type="match status" value="1"/>
</dbReference>
<feature type="binding site" evidence="14">
    <location>
        <position position="167"/>
    </location>
    <ligand>
        <name>NAD(+)</name>
        <dbReference type="ChEBI" id="CHEBI:57540"/>
    </ligand>
</feature>
<dbReference type="InterPro" id="IPR041663">
    <property type="entry name" value="DisA/LigA_HHH"/>
</dbReference>
<feature type="binding site" evidence="14">
    <location>
        <position position="403"/>
    </location>
    <ligand>
        <name>Zn(2+)</name>
        <dbReference type="ChEBI" id="CHEBI:29105"/>
    </ligand>
</feature>
<comment type="function">
    <text evidence="1 14">DNA ligase that catalyzes the formation of phosphodiester linkages between 5'-phosphoryl and 3'-hydroxyl groups in double-stranded DNA using NAD as a coenzyme and as the energy source for the reaction. It is essential for DNA replication and repair of damaged DNA.</text>
</comment>
<evidence type="ECO:0000256" key="4">
    <source>
        <dbReference type="ARBA" id="ARBA00022598"/>
    </source>
</evidence>
<feature type="binding site" evidence="14">
    <location>
        <position position="416"/>
    </location>
    <ligand>
        <name>Zn(2+)</name>
        <dbReference type="ChEBI" id="CHEBI:29105"/>
    </ligand>
</feature>
<reference evidence="16 18" key="3">
    <citation type="journal article" date="2024" name="Syst. Appl. Microbiol.">
        <title>Helicobacter cappadocius sp. nov., from lizards: The first psychrotrophic Helicobacter species.</title>
        <authorList>
            <person name="Aydin F."/>
            <person name="Tarhane S."/>
            <person name="Karakaya E."/>
            <person name="Abay S."/>
            <person name="Kayman T."/>
            <person name="Guran O."/>
            <person name="Bozkurt E."/>
            <person name="Uzum N."/>
            <person name="Avci A."/>
            <person name="Olgun K."/>
            <person name="Jablonski D."/>
            <person name="Guran C."/>
            <person name="Burcin Saticioglu I."/>
        </authorList>
    </citation>
    <scope>NUCLEOTIDE SEQUENCE [LARGE SCALE GENOMIC DNA]</scope>
    <source>
        <strain evidence="16">Faydin-H75</strain>
        <strain evidence="18">faydin-H76</strain>
    </source>
</reference>
<dbReference type="Gene3D" id="2.40.50.140">
    <property type="entry name" value="Nucleic acid-binding proteins"/>
    <property type="match status" value="1"/>
</dbReference>
<dbReference type="SMART" id="SM00278">
    <property type="entry name" value="HhH1"/>
    <property type="match status" value="3"/>
</dbReference>
<feature type="active site" description="N6-AMP-lysine intermediate" evidence="14">
    <location>
        <position position="112"/>
    </location>
</feature>
<dbReference type="GO" id="GO:0046872">
    <property type="term" value="F:metal ion binding"/>
    <property type="evidence" value="ECO:0007669"/>
    <property type="project" value="UniProtKB-KW"/>
</dbReference>